<feature type="compositionally biased region" description="Low complexity" evidence="5">
    <location>
        <begin position="1007"/>
        <end position="1023"/>
    </location>
</feature>
<dbReference type="GO" id="GO:0005737">
    <property type="term" value="C:cytoplasm"/>
    <property type="evidence" value="ECO:0007669"/>
    <property type="project" value="UniProtKB-SubCell"/>
</dbReference>
<proteinExistence type="predicted"/>
<feature type="region of interest" description="Disordered" evidence="5">
    <location>
        <begin position="1615"/>
        <end position="1644"/>
    </location>
</feature>
<feature type="compositionally biased region" description="Acidic residues" evidence="5">
    <location>
        <begin position="474"/>
        <end position="486"/>
    </location>
</feature>
<reference evidence="7" key="1">
    <citation type="submission" date="2025-08" db="UniProtKB">
        <authorList>
            <consortium name="RefSeq"/>
        </authorList>
    </citation>
    <scope>IDENTIFICATION</scope>
    <source>
        <strain evidence="7">15085-1641.00</strain>
        <tissue evidence="7">Whole body</tissue>
    </source>
</reference>
<keyword evidence="3" id="KW-0963">Cytoplasm</keyword>
<dbReference type="KEGG" id="dhe:111596156"/>
<dbReference type="PANTHER" id="PTHR10170">
    <property type="entry name" value="HUNTINGTON DISEASE PROTEIN"/>
    <property type="match status" value="1"/>
</dbReference>
<dbReference type="Pfam" id="PF20927">
    <property type="entry name" value="Htt_C-HEAT"/>
    <property type="match status" value="2"/>
</dbReference>
<dbReference type="CTD" id="3064"/>
<feature type="compositionally biased region" description="Polar residues" evidence="5">
    <location>
        <begin position="1140"/>
        <end position="1156"/>
    </location>
</feature>
<dbReference type="InterPro" id="IPR028426">
    <property type="entry name" value="Huntingtin_fam"/>
</dbReference>
<dbReference type="InterPro" id="IPR048413">
    <property type="entry name" value="Htt_C-HEAT_rpt"/>
</dbReference>
<feature type="compositionally biased region" description="Low complexity" evidence="5">
    <location>
        <begin position="487"/>
        <end position="498"/>
    </location>
</feature>
<evidence type="ECO:0000256" key="3">
    <source>
        <dbReference type="ARBA" id="ARBA00022490"/>
    </source>
</evidence>
<gene>
    <name evidence="7" type="primary">LOC111596156</name>
</gene>
<feature type="compositionally biased region" description="Low complexity" evidence="5">
    <location>
        <begin position="1157"/>
        <end position="1169"/>
    </location>
</feature>
<feature type="region of interest" description="Disordered" evidence="5">
    <location>
        <begin position="613"/>
        <end position="647"/>
    </location>
</feature>
<dbReference type="Proteomes" id="UP000504633">
    <property type="component" value="Unplaced"/>
</dbReference>
<evidence type="ECO:0000256" key="4">
    <source>
        <dbReference type="ARBA" id="ARBA00023242"/>
    </source>
</evidence>
<name>A0A6J1LMJ9_DROHY</name>
<dbReference type="OMA" id="KIACFQQ"/>
<feature type="region of interest" description="Disordered" evidence="5">
    <location>
        <begin position="953"/>
        <end position="972"/>
    </location>
</feature>
<feature type="region of interest" description="Disordered" evidence="5">
    <location>
        <begin position="671"/>
        <end position="738"/>
    </location>
</feature>
<dbReference type="RefSeq" id="XP_023166014.2">
    <property type="nucleotide sequence ID" value="XM_023310246.2"/>
</dbReference>
<evidence type="ECO:0000256" key="5">
    <source>
        <dbReference type="SAM" id="MobiDB-lite"/>
    </source>
</evidence>
<feature type="compositionally biased region" description="Low complexity" evidence="5">
    <location>
        <begin position="1616"/>
        <end position="1625"/>
    </location>
</feature>
<feature type="region of interest" description="Disordered" evidence="5">
    <location>
        <begin position="437"/>
        <end position="508"/>
    </location>
</feature>
<dbReference type="Pfam" id="PF12372">
    <property type="entry name" value="Htt_N-HEAT"/>
    <property type="match status" value="3"/>
</dbReference>
<keyword evidence="4" id="KW-0539">Nucleus</keyword>
<evidence type="ECO:0000313" key="7">
    <source>
        <dbReference type="RefSeq" id="XP_023166014.2"/>
    </source>
</evidence>
<comment type="subcellular location">
    <subcellularLocation>
        <location evidence="2">Cytoplasm</location>
    </subcellularLocation>
    <subcellularLocation>
        <location evidence="1">Nucleus</location>
    </subcellularLocation>
</comment>
<feature type="compositionally biased region" description="Acidic residues" evidence="5">
    <location>
        <begin position="499"/>
        <end position="508"/>
    </location>
</feature>
<feature type="compositionally biased region" description="Low complexity" evidence="5">
    <location>
        <begin position="692"/>
        <end position="711"/>
    </location>
</feature>
<feature type="compositionally biased region" description="Basic and acidic residues" evidence="5">
    <location>
        <begin position="1172"/>
        <end position="1184"/>
    </location>
</feature>
<dbReference type="InterPro" id="IPR048411">
    <property type="entry name" value="Htt_N_HEAT_rpt-1"/>
</dbReference>
<evidence type="ECO:0000256" key="1">
    <source>
        <dbReference type="ARBA" id="ARBA00004123"/>
    </source>
</evidence>
<feature type="compositionally biased region" description="Polar residues" evidence="5">
    <location>
        <begin position="671"/>
        <end position="681"/>
    </location>
</feature>
<dbReference type="InterPro" id="IPR016024">
    <property type="entry name" value="ARM-type_fold"/>
</dbReference>
<feature type="compositionally biased region" description="Low complexity" evidence="5">
    <location>
        <begin position="1123"/>
        <end position="1139"/>
    </location>
</feature>
<feature type="region of interest" description="Disordered" evidence="5">
    <location>
        <begin position="990"/>
        <end position="1023"/>
    </location>
</feature>
<feature type="compositionally biased region" description="Polar residues" evidence="5">
    <location>
        <begin position="958"/>
        <end position="968"/>
    </location>
</feature>
<dbReference type="PANTHER" id="PTHR10170:SF10">
    <property type="entry name" value="HUNTINGTIN"/>
    <property type="match status" value="1"/>
</dbReference>
<sequence length="3610" mass="396452">MDKSSAYEKFISHVDQLRNTECSQKQKIACFQQIAECIMSKALAGHINYAAHCGTATNVLLLFCEDFDSVVRMSAEENLNKIFRALEKTRVSRILMDLYGEIKRNGNQRSLRICLNLFSYYSPQIKEKHIKWYAVRLLQCISIMSQRKETLLQETLSDFVKHFGRYVQQGLNDSETCKLLETFLGNISSDCAVKRRCSAQNCISLIEHARNRSLMARHGLSKVIEMLLMDQQTSCVLGALGLLRLLLPQLIRGYSADCQDDGDSLADAGQQQHAAASDCRQIIEIYDYCLHLLSTQHTTNHAIINAALEVINGILQALHDAPGAAAQAAGPAGVGGLAQSLRQLLCNQQLEHNEYLRRRKSLKNQIFQLRNYEVGTSRWEEVPGGATQMQMQMAKNSNAKLQQQKCQQQQKQQQQLQIGINLLQVVGINAMADDADTEKDAAASSAADEAKKTSRQHIRNAARSISECVASSASDEDEQPADDNDDANANAKANAPADNGDDDDADDDMELLSANADDEYEGFTTLSQLNETQPTVTDALKMPNITASGAAGAAAAADVNVASLPKTLAVQHQSSMQNLLASDDRSQHLSDIDNESFNSIDFDAEITIAGVREQQTDATATATATTMTTATATGTNEPAESTPDATTIGTFFNNLLSHSNAASESVSKLFRQSSGSKSTPSKLAPTTDKSDAASTASLTLSLSSLASSSAAGPQERQPSITETPTPVEETTGSGSGSYTASTALLMDAPASAVAAATALDDSAVEPQLRRTPNANPFLEESSPLKQTISGHALISVKIGSILEQSLVYYTARLLAARFLLSGQASGLQPDTVSRVSIKSLSLAVIAQCVRLAPRVLQLPLEISEQELQLLVQISANSTQASTPQSSNDSQRSAELCQSMTGSLLESVVDNEDNQLLLDIKDDHFGPSTCPAYLQQSPTLSRSADATLLQSQLEKRRQSNLQQPNASESHLSRSEIIGHSYRITVAAEDAPPLALPPVPPKRTKSMRSRASYTPPRTSPPTASAGGQALADVLLFHGHCDPMLRGGVQQIVGSFVQASGAGRCLQLQPGIGLPHLLAILLKGFEDEIHTVVIQALNAFDKIFPHVVSKYLTGPPCHYHAHQKRQQLQQPSGQQKGPGQAQTFGQQTFPKNLDNALSSQQQQQQQEQEQQQWHSNDDNSRADETRMCARSSATDNDELLAALLNDFQLQSKRLQQQQQSTNNISQYNEPGPCCVFAISPKLLLNKLRLCRHNKYWLVQNKYAEVISNLNYVLLRSYYANFDCAFDNNNNSSSDNDMELESKNQSAATTDACNWKMAACNKDIVCTYEAQFLDELMQLLGDDDARVREQAAHSLCRFIMQTARQQELTTTTTTMRIEEGNMNAETQQTNFNLLWDFFDYRIFGSMSVTLRNLFRASSTIASPMAALDSGEHGHGPYAATAEAVVGVGGGGGGTTIGLGSSVGGAAAAASAYFDGSYGDGHVFAFGFQRQIAQEEKVLAKVLYRMTNKLMTLNDKNLQFGIINALRLLLKHFNFVDYQQAWTEFNFIEICMSYAYYNSATAGDLNCQNDLIDVMAKLIAGGMLSTGEAPPADQLEFLLRHCVKLLNIYYHLVGNQRPVQPSGSSSSGGSSNAGGGSNSGKPPKAGKSELFSLSGSGRETLATLQAMGYFASDYVYMKLYNILRGANDSYKITINQDAGGLLICLLKSCLNALSLCLEASMPPPLPATAAANAPALKLIEEILQYLTKLINYAPGECVACLRQLLKYLFGQNYASQVQQQPLGYHATFVRPYFVAKHCANGPSTMLPPAAIGSTATPTTTDAPATMQQLTATHPILGSLFMRGMQSDTPPSADCVRLIKLFEPLVIYCLTLFMKSNALIQAPILKLLSQLLDLNVTYSILDSKSVIFEQILNNLDLIENGIDRNAGLIVPVMLKFLMQLTHKSDRPLITIPKIISVTNNLLANGAVRDVALLALKTLSYELFFMHSPLDEALEEEQQQQQRGSCQSPLTAVATQDTKEALLAQRRELDTQKEVVLGMLEKFVDARAVQQLLALLLLYERSLQQLDAPKYLSAQDANVVYGLVCRSLATGQLRLHTFVDLRLLESCFRNNGNYVLADSKEFLQLLQLFIEQDVGNFGDLALAMITLANVILKTEEIYLVNHIKLYLKNNPQAEQAAAATATIATATPTTPTHWQDEAPSTSSAAAAARASAAASTRATSRPTISEINYFAKVLSEKLLGCLDALLALGTGCDLGSSPSGHAYCQLAGRFVNALHNVCCRSRHKDALQSVFRSVLAESEFLCKYYNLLLMSAAGGDALEPVLLACQQLMLSMRLLEPMVLLGQAAELPLKWSLQRAMLNELCRGTVAMDWSPQQVRRLCAGKYLNFLIADHLEFLCELCQVRPECGSLLLTALIRQAHNLNKHSIRSILRLLSHICVPQQQRQVDVDVAATTLQSLQLLSRLHQLHDGQRALQLPMERLARRLTAQSSPATRSSIYEQLLQGELAGADDQDELRTLLLKDLECPQDNSPAAAAPRIIDESWLFGQLIKFATQHADAPQQQQQLMRLLLEIQSEAKLQRLLRSLGPAQEARLLRHALDGALSSMLATFRQKCIQHAPHINYMQLPPLARVACASLMTRLAQSQSQSQSQTQLAVGGAEQLDVARALTTLLVSIQRLEQTALIYIDAKHIEKFVAEHLLRSEQLPLLLAFGRGLAREALQLVQAVSDPDDGLGVMLTCLDALLQQPRIWWALNSSSNEFRVELLQVPVRAACHMLQDTIFYQRHRLHSTQPAPQAIFLAKLIETQIDMESMLQAENENVRLPFAGHELAPLQVPLPLIASIGTSLLRTHQFYAYAVTPYELVQQQQQQQEQQQHSATAASGSGKLPTIPVDSLSDVDVLRQFVKRLSIFGYTTRQQFEEYFMTFLLLINKVYDEHMVDQQEQFQIKQVCLQAIMELLSTYKTFPIAGHGNSQFYHTTRWQRINCDSISLKKLHKVQLVVDATCNVFYLANLERQPRVDNVIGTRNFAANQCDLNFSWALMEAYAQSPPYGVVPGDGADVASSELGKQRLSTWNNNSVTDINWRNYQHFVQLSGIDIRSSTQLVFDVLQQMIELNHVLVLPNLVKFCEICESRDQIKWIKDRTLRLQEQIAMDDTISHEHIIYLLCRTQALLIPSHGELQHLAALIGNVYLKSSHCFIRIAALQGLLCLLECCSRTNTAIGKLSDELALLRDLIVGYINRHGIIDESPLQFSDAHTKLVWTLNYSLIEWTSKFVPQCHLLSNTIIAANNFLKKTHNEELYICVLHGLERIVVRSGCSSAAPTAVEASGSGASGGAAAAGGDGAGAGAVVTPQLRHKIEKLALELLKMENEKFSIPALKLLLSCMYVGSSSQLENTELSNGIVQDDPEIIALQSDKVDILLHCIKSSSRDAAWIYGQVLCQIIRDLVPPNEILTKVIKEFLAINQPHGDVIATIVYQVFRSAIDSSFLQMLQDWLICTLPTFLAQPEQQGVWGLSVIFLSASINLHLIKLFPLVLGNGASASGPANAATPIAGPGPGPAATSACGSVWMPPRKLGQHEIALFVTAAQDFHAKLSAEQKLRFREAFRNYEQSQVYAAMLQRL</sequence>
<dbReference type="GeneID" id="111596156"/>
<protein>
    <submittedName>
        <fullName evidence="7">Huntingtin</fullName>
    </submittedName>
</protein>
<evidence type="ECO:0000313" key="6">
    <source>
        <dbReference type="Proteomes" id="UP000504633"/>
    </source>
</evidence>
<dbReference type="Pfam" id="PF20926">
    <property type="entry name" value="Htt_N-HEAT_1"/>
    <property type="match status" value="1"/>
</dbReference>
<feature type="compositionally biased region" description="Polar residues" evidence="5">
    <location>
        <begin position="636"/>
        <end position="647"/>
    </location>
</feature>
<feature type="compositionally biased region" description="Low complexity" evidence="5">
    <location>
        <begin position="721"/>
        <end position="738"/>
    </location>
</feature>
<evidence type="ECO:0000256" key="2">
    <source>
        <dbReference type="ARBA" id="ARBA00004496"/>
    </source>
</evidence>
<dbReference type="SUPFAM" id="SSF48371">
    <property type="entry name" value="ARM repeat"/>
    <property type="match status" value="2"/>
</dbReference>
<feature type="region of interest" description="Disordered" evidence="5">
    <location>
        <begin position="1117"/>
        <end position="1188"/>
    </location>
</feature>
<keyword evidence="6" id="KW-1185">Reference proteome</keyword>
<organism evidence="6 7">
    <name type="scientific">Drosophila hydei</name>
    <name type="common">Fruit fly</name>
    <dbReference type="NCBI Taxonomy" id="7224"/>
    <lineage>
        <taxon>Eukaryota</taxon>
        <taxon>Metazoa</taxon>
        <taxon>Ecdysozoa</taxon>
        <taxon>Arthropoda</taxon>
        <taxon>Hexapoda</taxon>
        <taxon>Insecta</taxon>
        <taxon>Pterygota</taxon>
        <taxon>Neoptera</taxon>
        <taxon>Endopterygota</taxon>
        <taxon>Diptera</taxon>
        <taxon>Brachycera</taxon>
        <taxon>Muscomorpha</taxon>
        <taxon>Ephydroidea</taxon>
        <taxon>Drosophilidae</taxon>
        <taxon>Drosophila</taxon>
    </lineage>
</organism>
<dbReference type="InterPro" id="IPR024613">
    <property type="entry name" value="Huntingtin_N_HEAT_rpt-2"/>
</dbReference>
<feature type="compositionally biased region" description="Low complexity" evidence="5">
    <location>
        <begin position="616"/>
        <end position="635"/>
    </location>
</feature>
<dbReference type="GO" id="GO:0005634">
    <property type="term" value="C:nucleus"/>
    <property type="evidence" value="ECO:0007669"/>
    <property type="project" value="UniProtKB-SubCell"/>
</dbReference>
<accession>A0A6J1LMJ9</accession>
<dbReference type="OrthoDB" id="10065698at2759"/>